<name>A0AAD8A4C9_DIPPU</name>
<dbReference type="Proteomes" id="UP001233999">
    <property type="component" value="Unassembled WGS sequence"/>
</dbReference>
<evidence type="ECO:0000313" key="1">
    <source>
        <dbReference type="EMBL" id="KAJ9592264.1"/>
    </source>
</evidence>
<proteinExistence type="predicted"/>
<feature type="non-terminal residue" evidence="1">
    <location>
        <position position="1"/>
    </location>
</feature>
<evidence type="ECO:0000313" key="2">
    <source>
        <dbReference type="Proteomes" id="UP001233999"/>
    </source>
</evidence>
<gene>
    <name evidence="1" type="ORF">L9F63_001160</name>
</gene>
<reference evidence="1" key="2">
    <citation type="submission" date="2023-05" db="EMBL/GenBank/DDBJ databases">
        <authorList>
            <person name="Fouks B."/>
        </authorList>
    </citation>
    <scope>NUCLEOTIDE SEQUENCE</scope>
    <source>
        <strain evidence="1">Stay&amp;Tobe</strain>
        <tissue evidence="1">Testes</tissue>
    </source>
</reference>
<organism evidence="1 2">
    <name type="scientific">Diploptera punctata</name>
    <name type="common">Pacific beetle cockroach</name>
    <dbReference type="NCBI Taxonomy" id="6984"/>
    <lineage>
        <taxon>Eukaryota</taxon>
        <taxon>Metazoa</taxon>
        <taxon>Ecdysozoa</taxon>
        <taxon>Arthropoda</taxon>
        <taxon>Hexapoda</taxon>
        <taxon>Insecta</taxon>
        <taxon>Pterygota</taxon>
        <taxon>Neoptera</taxon>
        <taxon>Polyneoptera</taxon>
        <taxon>Dictyoptera</taxon>
        <taxon>Blattodea</taxon>
        <taxon>Blaberoidea</taxon>
        <taxon>Blaberidae</taxon>
        <taxon>Diplopterinae</taxon>
        <taxon>Diploptera</taxon>
    </lineage>
</organism>
<keyword evidence="2" id="KW-1185">Reference proteome</keyword>
<dbReference type="EMBL" id="JASPKZ010003842">
    <property type="protein sequence ID" value="KAJ9592264.1"/>
    <property type="molecule type" value="Genomic_DNA"/>
</dbReference>
<dbReference type="AlphaFoldDB" id="A0AAD8A4C9"/>
<accession>A0AAD8A4C9</accession>
<sequence>GLIYNEICNTKKLIPLSFNFTDRIKCYGVHCNVSFFENYNISTVLKNEFESRNLNNFTENVSIISKFASQALK</sequence>
<reference evidence="1" key="1">
    <citation type="journal article" date="2023" name="IScience">
        <title>Live-bearing cockroach genome reveals convergent evolutionary mechanisms linked to viviparity in insects and beyond.</title>
        <authorList>
            <person name="Fouks B."/>
            <person name="Harrison M.C."/>
            <person name="Mikhailova A.A."/>
            <person name="Marchal E."/>
            <person name="English S."/>
            <person name="Carruthers M."/>
            <person name="Jennings E.C."/>
            <person name="Chiamaka E.L."/>
            <person name="Frigard R.A."/>
            <person name="Pippel M."/>
            <person name="Attardo G.M."/>
            <person name="Benoit J.B."/>
            <person name="Bornberg-Bauer E."/>
            <person name="Tobe S.S."/>
        </authorList>
    </citation>
    <scope>NUCLEOTIDE SEQUENCE</scope>
    <source>
        <strain evidence="1">Stay&amp;Tobe</strain>
    </source>
</reference>
<feature type="non-terminal residue" evidence="1">
    <location>
        <position position="73"/>
    </location>
</feature>
<protein>
    <submittedName>
        <fullName evidence="1">Uncharacterized protein</fullName>
    </submittedName>
</protein>
<comment type="caution">
    <text evidence="1">The sequence shown here is derived from an EMBL/GenBank/DDBJ whole genome shotgun (WGS) entry which is preliminary data.</text>
</comment>